<dbReference type="AlphaFoldDB" id="A0A445MA45"/>
<dbReference type="Proteomes" id="UP000290560">
    <property type="component" value="Unassembled WGS sequence"/>
</dbReference>
<organism evidence="1">
    <name type="scientific">Ensete ventricosum</name>
    <name type="common">Abyssinian banana</name>
    <name type="synonym">Musa ensete</name>
    <dbReference type="NCBI Taxonomy" id="4639"/>
    <lineage>
        <taxon>Eukaryota</taxon>
        <taxon>Viridiplantae</taxon>
        <taxon>Streptophyta</taxon>
        <taxon>Embryophyta</taxon>
        <taxon>Tracheophyta</taxon>
        <taxon>Spermatophyta</taxon>
        <taxon>Magnoliopsida</taxon>
        <taxon>Liliopsida</taxon>
        <taxon>Zingiberales</taxon>
        <taxon>Musaceae</taxon>
        <taxon>Ensete</taxon>
    </lineage>
</organism>
<feature type="non-terminal residue" evidence="1">
    <location>
        <position position="54"/>
    </location>
</feature>
<reference evidence="1" key="1">
    <citation type="journal article" date="2018" name="Data Brief">
        <title>Genome sequence data from 17 accessions of Ensete ventricosum, a staple food crop for millions in Ethiopia.</title>
        <authorList>
            <person name="Yemataw Z."/>
            <person name="Muzemil S."/>
            <person name="Ambachew D."/>
            <person name="Tripathi L."/>
            <person name="Tesfaye K."/>
            <person name="Chala A."/>
            <person name="Farbos A."/>
            <person name="O'Neill P."/>
            <person name="Moore K."/>
            <person name="Grant M."/>
            <person name="Studholme D.J."/>
        </authorList>
    </citation>
    <scope>NUCLEOTIDE SEQUENCE [LARGE SCALE GENOMIC DNA]</scope>
    <source>
        <tissue evidence="1">Leaf</tissue>
    </source>
</reference>
<protein>
    <submittedName>
        <fullName evidence="1">Uncharacterized protein</fullName>
    </submittedName>
</protein>
<sequence>MQFPTGKLHIMLVQQVPLTIVVAWIKDIHMDLNFKLLETGTLVSAILITTFTLQ</sequence>
<proteinExistence type="predicted"/>
<accession>A0A445MA45</accession>
<name>A0A445MA45_ENSVE</name>
<gene>
    <name evidence="1" type="ORF">BHM03_00003674</name>
</gene>
<dbReference type="EMBL" id="KV875492">
    <property type="protein sequence ID" value="RZR71109.1"/>
    <property type="molecule type" value="Genomic_DNA"/>
</dbReference>
<evidence type="ECO:0000313" key="1">
    <source>
        <dbReference type="EMBL" id="RZR71109.1"/>
    </source>
</evidence>